<feature type="region of interest" description="Disordered" evidence="1">
    <location>
        <begin position="203"/>
        <end position="245"/>
    </location>
</feature>
<sequence length="245" mass="27508">MAKKNRNYRPPTVESDTGKDDRPHIAASFCDQGTQTLPDNEPWESGFQQESTPKVDLVNVETLSQPTSFSDKATQTAMLRTPIRGILRKVVATGATAASTKRVTFGETPASDITTGEFVPPSSRTGQEYRAKRRSELQEGLRGSWKRRKRWHSTARRLAEQAIAEKEARALGGDRRVLWRRGMMVYLRKNGMNGNLDALGRFRKHDDDDGDGNNNDDDKDDGSDNGNDADDRLPNSRRKFLKQAE</sequence>
<gene>
    <name evidence="2" type="ORF">SUNI508_05487</name>
</gene>
<evidence type="ECO:0000313" key="2">
    <source>
        <dbReference type="EMBL" id="KAK9421557.1"/>
    </source>
</evidence>
<keyword evidence="3" id="KW-1185">Reference proteome</keyword>
<organism evidence="2 3">
    <name type="scientific">Seiridium unicorne</name>
    <dbReference type="NCBI Taxonomy" id="138068"/>
    <lineage>
        <taxon>Eukaryota</taxon>
        <taxon>Fungi</taxon>
        <taxon>Dikarya</taxon>
        <taxon>Ascomycota</taxon>
        <taxon>Pezizomycotina</taxon>
        <taxon>Sordariomycetes</taxon>
        <taxon>Xylariomycetidae</taxon>
        <taxon>Amphisphaeriales</taxon>
        <taxon>Sporocadaceae</taxon>
        <taxon>Seiridium</taxon>
    </lineage>
</organism>
<accession>A0ABR2V3T3</accession>
<feature type="compositionally biased region" description="Acidic residues" evidence="1">
    <location>
        <begin position="208"/>
        <end position="223"/>
    </location>
</feature>
<dbReference type="EMBL" id="JARVKF010000168">
    <property type="protein sequence ID" value="KAK9421557.1"/>
    <property type="molecule type" value="Genomic_DNA"/>
</dbReference>
<reference evidence="2 3" key="1">
    <citation type="journal article" date="2024" name="J. Plant Pathol.">
        <title>Sequence and assembly of the genome of Seiridium unicorne, isolate CBS 538.82, causal agent of cypress canker disease.</title>
        <authorList>
            <person name="Scali E."/>
            <person name="Rocca G.D."/>
            <person name="Danti R."/>
            <person name="Garbelotto M."/>
            <person name="Barberini S."/>
            <person name="Baroncelli R."/>
            <person name="Emiliani G."/>
        </authorList>
    </citation>
    <scope>NUCLEOTIDE SEQUENCE [LARGE SCALE GENOMIC DNA]</scope>
    <source>
        <strain evidence="2 3">BM-138-508</strain>
    </source>
</reference>
<evidence type="ECO:0000256" key="1">
    <source>
        <dbReference type="SAM" id="MobiDB-lite"/>
    </source>
</evidence>
<name>A0ABR2V3T3_9PEZI</name>
<feature type="compositionally biased region" description="Basic residues" evidence="1">
    <location>
        <begin position="235"/>
        <end position="245"/>
    </location>
</feature>
<feature type="region of interest" description="Disordered" evidence="1">
    <location>
        <begin position="120"/>
        <end position="150"/>
    </location>
</feature>
<comment type="caution">
    <text evidence="2">The sequence shown here is derived from an EMBL/GenBank/DDBJ whole genome shotgun (WGS) entry which is preliminary data.</text>
</comment>
<proteinExistence type="predicted"/>
<protein>
    <submittedName>
        <fullName evidence="2">Uncharacterized protein</fullName>
    </submittedName>
</protein>
<evidence type="ECO:0000313" key="3">
    <source>
        <dbReference type="Proteomes" id="UP001408356"/>
    </source>
</evidence>
<feature type="compositionally biased region" description="Basic and acidic residues" evidence="1">
    <location>
        <begin position="127"/>
        <end position="139"/>
    </location>
</feature>
<feature type="region of interest" description="Disordered" evidence="1">
    <location>
        <begin position="1"/>
        <end position="52"/>
    </location>
</feature>
<dbReference type="Proteomes" id="UP001408356">
    <property type="component" value="Unassembled WGS sequence"/>
</dbReference>